<comment type="similarity">
    <text evidence="1 7">Belongs to the phospholipase B-like family.</text>
</comment>
<feature type="non-terminal residue" evidence="8">
    <location>
        <position position="344"/>
    </location>
</feature>
<comment type="caution">
    <text evidence="8">The sequence shown here is derived from an EMBL/GenBank/DDBJ whole genome shotgun (WGS) entry which is preliminary data.</text>
</comment>
<evidence type="ECO:0000256" key="7">
    <source>
        <dbReference type="RuleBase" id="RU364138"/>
    </source>
</evidence>
<dbReference type="AlphaFoldDB" id="A0A9K3CTI7"/>
<comment type="function">
    <text evidence="7">Putative phospholipase.</text>
</comment>
<accession>A0A9K3CTI7</accession>
<evidence type="ECO:0000256" key="4">
    <source>
        <dbReference type="ARBA" id="ARBA00022963"/>
    </source>
</evidence>
<dbReference type="GO" id="GO:0009395">
    <property type="term" value="P:phospholipid catabolic process"/>
    <property type="evidence" value="ECO:0007669"/>
    <property type="project" value="TreeGrafter"/>
</dbReference>
<evidence type="ECO:0000256" key="2">
    <source>
        <dbReference type="ARBA" id="ARBA00022729"/>
    </source>
</evidence>
<keyword evidence="3 7" id="KW-0378">Hydrolase</keyword>
<dbReference type="PANTHER" id="PTHR12370:SF3">
    <property type="entry name" value="PHOSPHOLIPASE B-LIKE 2-RELATED"/>
    <property type="match status" value="1"/>
</dbReference>
<sequence>ATVEATSPEEFWDVNTHCTGAVRLTPDNSDVFMAHATWIYTNMARKTGKRHYMDNPRTQVEHIAFSSYPGVVTSCDDFYMNSEGIVVFETSYGIFNHDLYDAYMTPKSVPTWMRTQVANWIATSPMDWTSEFGKENSGTYNNQWLVLQSNMFAPGSPPPAGFVYKMEMAPGFYRAWDATDELIDNGYIPSVNVPTDPFIANITGYAAKAWDPYYSYEDCARYQIFQELMPEVESFEEFQSFMRYNNYLSDPLTNNDPGQTIAARYDLRDPALCGRSPVPMSAIDCKAVNMHMARRQQASVIAGPTDDRVPTFSFSGYGAEQDTTVYHAGIPDTFPSQWVQFTEQ</sequence>
<evidence type="ECO:0000256" key="1">
    <source>
        <dbReference type="ARBA" id="ARBA00007835"/>
    </source>
</evidence>
<dbReference type="EMBL" id="BDIP01000627">
    <property type="protein sequence ID" value="GIQ82222.1"/>
    <property type="molecule type" value="Genomic_DNA"/>
</dbReference>
<dbReference type="InterPro" id="IPR007000">
    <property type="entry name" value="PLipase_B-like"/>
</dbReference>
<dbReference type="GO" id="GO:0004620">
    <property type="term" value="F:phospholipase activity"/>
    <property type="evidence" value="ECO:0007669"/>
    <property type="project" value="InterPro"/>
</dbReference>
<evidence type="ECO:0000256" key="5">
    <source>
        <dbReference type="ARBA" id="ARBA00023098"/>
    </source>
</evidence>
<keyword evidence="6" id="KW-0325">Glycoprotein</keyword>
<evidence type="ECO:0000313" key="9">
    <source>
        <dbReference type="Proteomes" id="UP000265618"/>
    </source>
</evidence>
<name>A0A9K3CTI7_9EUKA</name>
<keyword evidence="4 7" id="KW-0442">Lipid degradation</keyword>
<dbReference type="PANTHER" id="PTHR12370">
    <property type="entry name" value="PHOSPHOLIPASE B-RELATED"/>
    <property type="match status" value="1"/>
</dbReference>
<gene>
    <name evidence="8" type="ORF">KIPB_003320</name>
</gene>
<protein>
    <recommendedName>
        <fullName evidence="7">Phospholipase B-like</fullName>
        <ecNumber evidence="7">3.1.1.-</ecNumber>
    </recommendedName>
</protein>
<evidence type="ECO:0000256" key="6">
    <source>
        <dbReference type="ARBA" id="ARBA00023180"/>
    </source>
</evidence>
<dbReference type="OrthoDB" id="419508at2759"/>
<keyword evidence="2" id="KW-0732">Signal</keyword>
<evidence type="ECO:0000256" key="3">
    <source>
        <dbReference type="ARBA" id="ARBA00022801"/>
    </source>
</evidence>
<dbReference type="Gene3D" id="3.60.60.30">
    <property type="match status" value="1"/>
</dbReference>
<dbReference type="Proteomes" id="UP000265618">
    <property type="component" value="Unassembled WGS sequence"/>
</dbReference>
<dbReference type="EC" id="3.1.1.-" evidence="7"/>
<keyword evidence="5 7" id="KW-0443">Lipid metabolism</keyword>
<proteinExistence type="inferred from homology"/>
<keyword evidence="9" id="KW-1185">Reference proteome</keyword>
<reference evidence="8 9" key="1">
    <citation type="journal article" date="2018" name="PLoS ONE">
        <title>The draft genome of Kipferlia bialata reveals reductive genome evolution in fornicate parasites.</title>
        <authorList>
            <person name="Tanifuji G."/>
            <person name="Takabayashi S."/>
            <person name="Kume K."/>
            <person name="Takagi M."/>
            <person name="Nakayama T."/>
            <person name="Kamikawa R."/>
            <person name="Inagaki Y."/>
            <person name="Hashimoto T."/>
        </authorList>
    </citation>
    <scope>NUCLEOTIDE SEQUENCE [LARGE SCALE GENOMIC DNA]</scope>
    <source>
        <strain evidence="8">NY0173</strain>
    </source>
</reference>
<dbReference type="GO" id="GO:0005576">
    <property type="term" value="C:extracellular region"/>
    <property type="evidence" value="ECO:0007669"/>
    <property type="project" value="TreeGrafter"/>
</dbReference>
<organism evidence="8 9">
    <name type="scientific">Kipferlia bialata</name>
    <dbReference type="NCBI Taxonomy" id="797122"/>
    <lineage>
        <taxon>Eukaryota</taxon>
        <taxon>Metamonada</taxon>
        <taxon>Carpediemonas-like organisms</taxon>
        <taxon>Kipferlia</taxon>
    </lineage>
</organism>
<dbReference type="Pfam" id="PF04916">
    <property type="entry name" value="Phospholip_B"/>
    <property type="match status" value="1"/>
</dbReference>
<evidence type="ECO:0000313" key="8">
    <source>
        <dbReference type="EMBL" id="GIQ82222.1"/>
    </source>
</evidence>